<gene>
    <name evidence="3" type="ORF">ACFFGH_16490</name>
</gene>
<organism evidence="3 4">
    <name type="scientific">Lysobacter korlensis</name>
    <dbReference type="NCBI Taxonomy" id="553636"/>
    <lineage>
        <taxon>Bacteria</taxon>
        <taxon>Pseudomonadati</taxon>
        <taxon>Pseudomonadota</taxon>
        <taxon>Gammaproteobacteria</taxon>
        <taxon>Lysobacterales</taxon>
        <taxon>Lysobacteraceae</taxon>
        <taxon>Lysobacter</taxon>
    </lineage>
</organism>
<feature type="region of interest" description="Disordered" evidence="1">
    <location>
        <begin position="120"/>
        <end position="139"/>
    </location>
</feature>
<feature type="chain" id="PRO_5045572849" evidence="2">
    <location>
        <begin position="30"/>
        <end position="139"/>
    </location>
</feature>
<comment type="caution">
    <text evidence="3">The sequence shown here is derived from an EMBL/GenBank/DDBJ whole genome shotgun (WGS) entry which is preliminary data.</text>
</comment>
<dbReference type="InterPro" id="IPR048034">
    <property type="entry name" value="CopL-like"/>
</dbReference>
<feature type="signal peptide" evidence="2">
    <location>
        <begin position="1"/>
        <end position="29"/>
    </location>
</feature>
<dbReference type="Proteomes" id="UP001589896">
    <property type="component" value="Unassembled WGS sequence"/>
</dbReference>
<protein>
    <submittedName>
        <fullName evidence="3">CopL family metal-binding regulatory protein</fullName>
    </submittedName>
</protein>
<evidence type="ECO:0000313" key="3">
    <source>
        <dbReference type="EMBL" id="MFC0679436.1"/>
    </source>
</evidence>
<name>A0ABV6RR50_9GAMM</name>
<feature type="region of interest" description="Disordered" evidence="1">
    <location>
        <begin position="37"/>
        <end position="63"/>
    </location>
</feature>
<keyword evidence="4" id="KW-1185">Reference proteome</keyword>
<proteinExistence type="predicted"/>
<keyword evidence="2" id="KW-0732">Signal</keyword>
<dbReference type="NCBIfam" id="NF033807">
    <property type="entry name" value="CopL_fam"/>
    <property type="match status" value="1"/>
</dbReference>
<evidence type="ECO:0000256" key="2">
    <source>
        <dbReference type="SAM" id="SignalP"/>
    </source>
</evidence>
<dbReference type="EMBL" id="JBHLTG010000003">
    <property type="protein sequence ID" value="MFC0679436.1"/>
    <property type="molecule type" value="Genomic_DNA"/>
</dbReference>
<feature type="compositionally biased region" description="Basic residues" evidence="1">
    <location>
        <begin position="130"/>
        <end position="139"/>
    </location>
</feature>
<evidence type="ECO:0000313" key="4">
    <source>
        <dbReference type="Proteomes" id="UP001589896"/>
    </source>
</evidence>
<reference evidence="3 4" key="1">
    <citation type="submission" date="2024-09" db="EMBL/GenBank/DDBJ databases">
        <authorList>
            <person name="Sun Q."/>
            <person name="Mori K."/>
        </authorList>
    </citation>
    <scope>NUCLEOTIDE SEQUENCE [LARGE SCALE GENOMIC DNA]</scope>
    <source>
        <strain evidence="3 4">KCTC 23076</strain>
    </source>
</reference>
<dbReference type="RefSeq" id="WP_386670176.1">
    <property type="nucleotide sequence ID" value="NZ_JBHLTG010000003.1"/>
</dbReference>
<sequence>MLAFVLRLCLCLSLVIAGMAPGFASLALGAEPATPVPTLGHTDESSMPCHGETGQPEEGHSLGAKALLADLHEERRPPAHPDGGCADHACECVLPHVAHATAGLPRVPDGNVAASVRFPDPAAARDTPRLHHPLRPPIG</sequence>
<evidence type="ECO:0000256" key="1">
    <source>
        <dbReference type="SAM" id="MobiDB-lite"/>
    </source>
</evidence>
<accession>A0ABV6RR50</accession>